<sequence length="235" mass="23787">MEPVALSFSAAVVMGLIYGAGPCNIACLPYLGPVFLARSGGIRQAWRTILPFSLGRLSAYAVLGAMAATAGRAVTVQLENGTGTIVLGIASVTVGLVILWRSVRKSEGSPASCSGHRSPEGEAKITLHRKPADAPLMPMGLFGMGTAMALNPCVPLGTVALAAAVTADPMAGLMLGLGFGLGAVAIPAVLFSLVVAHIGAEVRERLSGWKGGLERAAGAMLIGMGALSISGLFHP</sequence>
<proteinExistence type="predicted"/>
<feature type="transmembrane region" description="Helical" evidence="1">
    <location>
        <begin position="81"/>
        <end position="100"/>
    </location>
</feature>
<feature type="domain" description="Urease accessory protein UreH-like transmembrane" evidence="2">
    <location>
        <begin position="11"/>
        <end position="222"/>
    </location>
</feature>
<dbReference type="Pfam" id="PF13386">
    <property type="entry name" value="DsbD_2"/>
    <property type="match status" value="1"/>
</dbReference>
<feature type="transmembrane region" description="Helical" evidence="1">
    <location>
        <begin position="57"/>
        <end position="75"/>
    </location>
</feature>
<keyword evidence="1" id="KW-0812">Transmembrane</keyword>
<dbReference type="PANTHER" id="PTHR31272">
    <property type="entry name" value="CYTOCHROME C-TYPE BIOGENESIS PROTEIN HI_1454-RELATED"/>
    <property type="match status" value="1"/>
</dbReference>
<dbReference type="OrthoDB" id="5294350at2"/>
<keyword evidence="1" id="KW-1133">Transmembrane helix</keyword>
<evidence type="ECO:0000313" key="4">
    <source>
        <dbReference type="Proteomes" id="UP000199648"/>
    </source>
</evidence>
<organism evidence="3 4">
    <name type="scientific">Thiohalomonas denitrificans</name>
    <dbReference type="NCBI Taxonomy" id="415747"/>
    <lineage>
        <taxon>Bacteria</taxon>
        <taxon>Pseudomonadati</taxon>
        <taxon>Pseudomonadota</taxon>
        <taxon>Gammaproteobacteria</taxon>
        <taxon>Thiohalomonadales</taxon>
        <taxon>Thiohalomonadaceae</taxon>
        <taxon>Thiohalomonas</taxon>
    </lineage>
</organism>
<dbReference type="EMBL" id="FMWD01000001">
    <property type="protein sequence ID" value="SCZ49098.1"/>
    <property type="molecule type" value="Genomic_DNA"/>
</dbReference>
<keyword evidence="4" id="KW-1185">Reference proteome</keyword>
<protein>
    <submittedName>
        <fullName evidence="3">Cytochrome c biogenesis protein CcdA</fullName>
    </submittedName>
</protein>
<evidence type="ECO:0000259" key="2">
    <source>
        <dbReference type="Pfam" id="PF13386"/>
    </source>
</evidence>
<evidence type="ECO:0000313" key="3">
    <source>
        <dbReference type="EMBL" id="SCZ49098.1"/>
    </source>
</evidence>
<dbReference type="RefSeq" id="WP_092991426.1">
    <property type="nucleotide sequence ID" value="NZ_FMWD01000001.1"/>
</dbReference>
<feature type="transmembrane region" description="Helical" evidence="1">
    <location>
        <begin position="139"/>
        <end position="165"/>
    </location>
</feature>
<evidence type="ECO:0000256" key="1">
    <source>
        <dbReference type="SAM" id="Phobius"/>
    </source>
</evidence>
<name>A0A1G5PI84_9GAMM</name>
<dbReference type="AlphaFoldDB" id="A0A1G5PI84"/>
<dbReference type="PANTHER" id="PTHR31272:SF9">
    <property type="entry name" value="BLL1027 PROTEIN"/>
    <property type="match status" value="1"/>
</dbReference>
<feature type="transmembrane region" description="Helical" evidence="1">
    <location>
        <begin position="6"/>
        <end position="36"/>
    </location>
</feature>
<dbReference type="STRING" id="415747.SAMN03097708_00043"/>
<dbReference type="Proteomes" id="UP000199648">
    <property type="component" value="Unassembled WGS sequence"/>
</dbReference>
<keyword evidence="1" id="KW-0472">Membrane</keyword>
<gene>
    <name evidence="3" type="ORF">SAMN03097708_00043</name>
</gene>
<accession>A0A1G5PI84</accession>
<feature type="transmembrane region" description="Helical" evidence="1">
    <location>
        <begin position="216"/>
        <end position="233"/>
    </location>
</feature>
<feature type="transmembrane region" description="Helical" evidence="1">
    <location>
        <begin position="171"/>
        <end position="195"/>
    </location>
</feature>
<reference evidence="3 4" key="1">
    <citation type="submission" date="2016-10" db="EMBL/GenBank/DDBJ databases">
        <authorList>
            <person name="de Groot N.N."/>
        </authorList>
    </citation>
    <scope>NUCLEOTIDE SEQUENCE [LARGE SCALE GENOMIC DNA]</scope>
    <source>
        <strain evidence="3 4">HLD2</strain>
    </source>
</reference>
<dbReference type="InterPro" id="IPR051790">
    <property type="entry name" value="Cytochrome_c-biogenesis_DsbD"/>
</dbReference>
<dbReference type="InterPro" id="IPR039447">
    <property type="entry name" value="UreH-like_TM_dom"/>
</dbReference>